<evidence type="ECO:0000313" key="3">
    <source>
        <dbReference type="WBParaSite" id="ACAC_0001419401-mRNA-1"/>
    </source>
</evidence>
<name>A0A0K0DR05_ANGCA</name>
<feature type="compositionally biased region" description="Gly residues" evidence="1">
    <location>
        <begin position="31"/>
        <end position="42"/>
    </location>
</feature>
<keyword evidence="2" id="KW-1185">Reference proteome</keyword>
<organism evidence="2 3">
    <name type="scientific">Angiostrongylus cantonensis</name>
    <name type="common">Rat lungworm</name>
    <dbReference type="NCBI Taxonomy" id="6313"/>
    <lineage>
        <taxon>Eukaryota</taxon>
        <taxon>Metazoa</taxon>
        <taxon>Ecdysozoa</taxon>
        <taxon>Nematoda</taxon>
        <taxon>Chromadorea</taxon>
        <taxon>Rhabditida</taxon>
        <taxon>Rhabditina</taxon>
        <taxon>Rhabditomorpha</taxon>
        <taxon>Strongyloidea</taxon>
        <taxon>Metastrongylidae</taxon>
        <taxon>Angiostrongylus</taxon>
    </lineage>
</organism>
<reference evidence="3" key="2">
    <citation type="submission" date="2017-02" db="UniProtKB">
        <authorList>
            <consortium name="WormBaseParasite"/>
        </authorList>
    </citation>
    <scope>IDENTIFICATION</scope>
</reference>
<dbReference type="STRING" id="6313.A0A0K0DR05"/>
<evidence type="ECO:0000256" key="1">
    <source>
        <dbReference type="SAM" id="MobiDB-lite"/>
    </source>
</evidence>
<sequence length="67" mass="7369">MLIQSLEKFLEGKQSTSYGGGGYPPRSRGMQGRGGYGGGRGNYYGSQELPRSDSYHHDERDKPPVMS</sequence>
<proteinExistence type="predicted"/>
<dbReference type="Proteomes" id="UP000035642">
    <property type="component" value="Unassembled WGS sequence"/>
</dbReference>
<feature type="region of interest" description="Disordered" evidence="1">
    <location>
        <begin position="1"/>
        <end position="67"/>
    </location>
</feature>
<reference evidence="2" key="1">
    <citation type="submission" date="2012-09" db="EMBL/GenBank/DDBJ databases">
        <authorList>
            <person name="Martin A.A."/>
        </authorList>
    </citation>
    <scope>NUCLEOTIDE SEQUENCE</scope>
</reference>
<evidence type="ECO:0000313" key="2">
    <source>
        <dbReference type="Proteomes" id="UP000035642"/>
    </source>
</evidence>
<protein>
    <submittedName>
        <fullName evidence="3">Cold and drought-regulated protein CORA-like</fullName>
    </submittedName>
</protein>
<accession>A0A0K0DR05</accession>
<dbReference type="WBParaSite" id="ACAC_0001419401-mRNA-1">
    <property type="protein sequence ID" value="ACAC_0001419401-mRNA-1"/>
    <property type="gene ID" value="ACAC_0001419401"/>
</dbReference>
<dbReference type="AlphaFoldDB" id="A0A0K0DR05"/>
<feature type="compositionally biased region" description="Basic and acidic residues" evidence="1">
    <location>
        <begin position="50"/>
        <end position="67"/>
    </location>
</feature>